<dbReference type="EC" id="3.6.1.41" evidence="1"/>
<dbReference type="PANTHER" id="PTHR35795:SF1">
    <property type="entry name" value="BIS(5'-NUCLEOSYL)-TETRAPHOSPHATASE, SYMMETRICAL"/>
    <property type="match status" value="1"/>
</dbReference>
<gene>
    <name evidence="8" type="primary">yqeK</name>
    <name evidence="8" type="ORF">N1496_03375</name>
</gene>
<dbReference type="RefSeq" id="WP_306675938.1">
    <property type="nucleotide sequence ID" value="NZ_CP104407.1"/>
</dbReference>
<reference evidence="9" key="1">
    <citation type="submission" date="2022-10" db="EMBL/GenBank/DDBJ databases">
        <title>Streptococcus didelphis as causative of fatal infections in opossums (Didelphis albiventris).</title>
        <authorList>
            <person name="Breyer G.M."/>
            <person name="Da Silva M.E.R.J."/>
            <person name="Siqueira F.M."/>
        </authorList>
    </citation>
    <scope>NUCLEOTIDE SEQUENCE [LARGE SCALE GENOMIC DNA]</scope>
    <source>
        <strain evidence="9">LBVP101/21</strain>
    </source>
</reference>
<evidence type="ECO:0000256" key="1">
    <source>
        <dbReference type="ARBA" id="ARBA00012506"/>
    </source>
</evidence>
<evidence type="ECO:0000256" key="6">
    <source>
        <dbReference type="ARBA" id="ARBA00049417"/>
    </source>
</evidence>
<organism evidence="8 9">
    <name type="scientific">Streptococcus didelphis</name>
    <dbReference type="NCBI Taxonomy" id="102886"/>
    <lineage>
        <taxon>Bacteria</taxon>
        <taxon>Bacillati</taxon>
        <taxon>Bacillota</taxon>
        <taxon>Bacilli</taxon>
        <taxon>Lactobacillales</taxon>
        <taxon>Streptococcaceae</taxon>
        <taxon>Streptococcus</taxon>
    </lineage>
</organism>
<evidence type="ECO:0000256" key="3">
    <source>
        <dbReference type="ARBA" id="ARBA00022741"/>
    </source>
</evidence>
<keyword evidence="2" id="KW-0479">Metal-binding</keyword>
<evidence type="ECO:0000313" key="8">
    <source>
        <dbReference type="EMBL" id="WMB28588.1"/>
    </source>
</evidence>
<dbReference type="Gene3D" id="1.10.3210.10">
    <property type="entry name" value="Hypothetical protein af1432"/>
    <property type="match status" value="1"/>
</dbReference>
<dbReference type="InterPro" id="IPR051094">
    <property type="entry name" value="Diverse_Catalytic_Enzymes"/>
</dbReference>
<evidence type="ECO:0000313" key="9">
    <source>
        <dbReference type="Proteomes" id="UP001238096"/>
    </source>
</evidence>
<sequence>MNYHDYIPYNRDQLLARIAEQMSSKRFEHVLGVEKAAIELAELYGYDKNKAGLAGLLHDYAKECPDKLFIDLINKYQLSSELLNWNNNVWHGMVGIYKLQEDLQLQDKEILRAIEIHTVGAAKMTLLDKILYVADYIEEGRDFPLVNQARQIAKESLDKAVAFETVHTVAYLASKAVPIYPQTLETYNAFCHHLKEEKISYEKRRTFRNCC</sequence>
<dbReference type="Pfam" id="PF01966">
    <property type="entry name" value="HD"/>
    <property type="match status" value="1"/>
</dbReference>
<feature type="domain" description="HD/PDEase" evidence="7">
    <location>
        <begin position="22"/>
        <end position="149"/>
    </location>
</feature>
<dbReference type="SMART" id="SM00471">
    <property type="entry name" value="HDc"/>
    <property type="match status" value="1"/>
</dbReference>
<dbReference type="InterPro" id="IPR003607">
    <property type="entry name" value="HD/PDEase_dom"/>
</dbReference>
<dbReference type="GO" id="GO:0008803">
    <property type="term" value="F:bis(5'-nucleosyl)-tetraphosphatase (symmetrical) activity"/>
    <property type="evidence" value="ECO:0007669"/>
    <property type="project" value="UniProtKB-EC"/>
</dbReference>
<protein>
    <recommendedName>
        <fullName evidence="1">bis(5'-nucleosyl)-tetraphosphatase (symmetrical)</fullName>
        <ecNumber evidence="1">3.6.1.41</ecNumber>
    </recommendedName>
</protein>
<evidence type="ECO:0000259" key="7">
    <source>
        <dbReference type="SMART" id="SM00471"/>
    </source>
</evidence>
<keyword evidence="3" id="KW-0547">Nucleotide-binding</keyword>
<dbReference type="PANTHER" id="PTHR35795">
    <property type="entry name" value="SLR1885 PROTEIN"/>
    <property type="match status" value="1"/>
</dbReference>
<dbReference type="SUPFAM" id="SSF109604">
    <property type="entry name" value="HD-domain/PDEase-like"/>
    <property type="match status" value="1"/>
</dbReference>
<proteinExistence type="predicted"/>
<name>A0ABY9LIN4_9STRE</name>
<keyword evidence="9" id="KW-1185">Reference proteome</keyword>
<keyword evidence="4 8" id="KW-0378">Hydrolase</keyword>
<accession>A0ABY9LIN4</accession>
<dbReference type="NCBIfam" id="TIGR00488">
    <property type="entry name" value="bis(5'-nucleosyl)-tetraphosphatase (symmetrical) YqeK"/>
    <property type="match status" value="1"/>
</dbReference>
<evidence type="ECO:0000256" key="4">
    <source>
        <dbReference type="ARBA" id="ARBA00022801"/>
    </source>
</evidence>
<comment type="catalytic activity">
    <reaction evidence="6">
        <text>P(1),P(4)-bis(5'-adenosyl) tetraphosphate + H2O = 2 ADP + 2 H(+)</text>
        <dbReference type="Rhea" id="RHEA:24252"/>
        <dbReference type="ChEBI" id="CHEBI:15377"/>
        <dbReference type="ChEBI" id="CHEBI:15378"/>
        <dbReference type="ChEBI" id="CHEBI:58141"/>
        <dbReference type="ChEBI" id="CHEBI:456216"/>
        <dbReference type="EC" id="3.6.1.41"/>
    </reaction>
</comment>
<evidence type="ECO:0000256" key="2">
    <source>
        <dbReference type="ARBA" id="ARBA00022723"/>
    </source>
</evidence>
<dbReference type="Proteomes" id="UP001238096">
    <property type="component" value="Chromosome"/>
</dbReference>
<dbReference type="InterPro" id="IPR006674">
    <property type="entry name" value="HD_domain"/>
</dbReference>
<keyword evidence="5" id="KW-0408">Iron</keyword>
<dbReference type="EMBL" id="CP110509">
    <property type="protein sequence ID" value="WMB28588.1"/>
    <property type="molecule type" value="Genomic_DNA"/>
</dbReference>
<evidence type="ECO:0000256" key="5">
    <source>
        <dbReference type="ARBA" id="ARBA00023004"/>
    </source>
</evidence>
<dbReference type="CDD" id="cd00077">
    <property type="entry name" value="HDc"/>
    <property type="match status" value="1"/>
</dbReference>
<dbReference type="InterPro" id="IPR005249">
    <property type="entry name" value="YqeK"/>
</dbReference>